<proteinExistence type="predicted"/>
<evidence type="ECO:0000313" key="2">
    <source>
        <dbReference type="Proteomes" id="UP001162162"/>
    </source>
</evidence>
<dbReference type="EMBL" id="JAPWTK010000001">
    <property type="protein sequence ID" value="KAJ8963431.1"/>
    <property type="molecule type" value="Genomic_DNA"/>
</dbReference>
<organism evidence="1 2">
    <name type="scientific">Aromia moschata</name>
    <dbReference type="NCBI Taxonomy" id="1265417"/>
    <lineage>
        <taxon>Eukaryota</taxon>
        <taxon>Metazoa</taxon>
        <taxon>Ecdysozoa</taxon>
        <taxon>Arthropoda</taxon>
        <taxon>Hexapoda</taxon>
        <taxon>Insecta</taxon>
        <taxon>Pterygota</taxon>
        <taxon>Neoptera</taxon>
        <taxon>Endopterygota</taxon>
        <taxon>Coleoptera</taxon>
        <taxon>Polyphaga</taxon>
        <taxon>Cucujiformia</taxon>
        <taxon>Chrysomeloidea</taxon>
        <taxon>Cerambycidae</taxon>
        <taxon>Cerambycinae</taxon>
        <taxon>Callichromatini</taxon>
        <taxon>Aromia</taxon>
    </lineage>
</organism>
<reference evidence="1" key="1">
    <citation type="journal article" date="2023" name="Insect Mol. Biol.">
        <title>Genome sequencing provides insights into the evolution of gene families encoding plant cell wall-degrading enzymes in longhorned beetles.</title>
        <authorList>
            <person name="Shin N.R."/>
            <person name="Okamura Y."/>
            <person name="Kirsch R."/>
            <person name="Pauchet Y."/>
        </authorList>
    </citation>
    <scope>NUCLEOTIDE SEQUENCE</scope>
    <source>
        <strain evidence="1">AMC_N1</strain>
    </source>
</reference>
<dbReference type="Proteomes" id="UP001162162">
    <property type="component" value="Unassembled WGS sequence"/>
</dbReference>
<keyword evidence="2" id="KW-1185">Reference proteome</keyword>
<evidence type="ECO:0000313" key="1">
    <source>
        <dbReference type="EMBL" id="KAJ8963431.1"/>
    </source>
</evidence>
<name>A0AAV8ZJ82_9CUCU</name>
<gene>
    <name evidence="1" type="ORF">NQ318_018911</name>
</gene>
<sequence>MNVYPAHKFLNGLNGLKGDVKRPKTIRGPGGLQRPKRTKKLIEATPRIKTKVGVFQDEYCYNDISPVVGRDFYVFLKHIGLVLTVSYLKFEALMFINKQMVNL</sequence>
<protein>
    <submittedName>
        <fullName evidence="1">Uncharacterized protein</fullName>
    </submittedName>
</protein>
<accession>A0AAV8ZJ82</accession>
<dbReference type="AlphaFoldDB" id="A0AAV8ZJ82"/>
<comment type="caution">
    <text evidence="1">The sequence shown here is derived from an EMBL/GenBank/DDBJ whole genome shotgun (WGS) entry which is preliminary data.</text>
</comment>